<keyword evidence="3" id="KW-1185">Reference proteome</keyword>
<keyword evidence="1" id="KW-0472">Membrane</keyword>
<dbReference type="Proteomes" id="UP000011534">
    <property type="component" value="Unassembled WGS sequence"/>
</dbReference>
<name>M0J259_HALVA</name>
<evidence type="ECO:0000313" key="2">
    <source>
        <dbReference type="EMBL" id="EMA01825.1"/>
    </source>
</evidence>
<dbReference type="EMBL" id="AOLQ01000065">
    <property type="protein sequence ID" value="EMA01825.1"/>
    <property type="molecule type" value="Genomic_DNA"/>
</dbReference>
<dbReference type="RefSeq" id="WP_004517861.1">
    <property type="nucleotide sequence ID" value="NZ_AOLQ01000065.1"/>
</dbReference>
<gene>
    <name evidence="2" type="ORF">C437_15436</name>
</gene>
<keyword evidence="1" id="KW-0812">Transmembrane</keyword>
<accession>M0J259</accession>
<dbReference type="PATRIC" id="fig|662477.6.peg.3008"/>
<sequence length="104" mass="10487">MSVLLDLLSQLGVGGQVMVAGSLVMAAYYLLKGKKYAGMAAAVGGSMVVYGVVVLVALAVAIGLGWLDPNPELMHDALDGVLGPASEMLRDGASATLKAIAEAL</sequence>
<comment type="caution">
    <text evidence="2">The sequence shown here is derived from an EMBL/GenBank/DDBJ whole genome shotgun (WGS) entry which is preliminary data.</text>
</comment>
<dbReference type="AlphaFoldDB" id="M0J259"/>
<organism evidence="2 3">
    <name type="scientific">Haloarcula vallismortis ATCC 29715</name>
    <dbReference type="NCBI Taxonomy" id="662477"/>
    <lineage>
        <taxon>Archaea</taxon>
        <taxon>Methanobacteriati</taxon>
        <taxon>Methanobacteriota</taxon>
        <taxon>Stenosarchaea group</taxon>
        <taxon>Halobacteria</taxon>
        <taxon>Halobacteriales</taxon>
        <taxon>Haloarculaceae</taxon>
        <taxon>Haloarcula</taxon>
    </lineage>
</organism>
<evidence type="ECO:0000313" key="3">
    <source>
        <dbReference type="Proteomes" id="UP000011534"/>
    </source>
</evidence>
<feature type="transmembrane region" description="Helical" evidence="1">
    <location>
        <begin position="43"/>
        <end position="67"/>
    </location>
</feature>
<reference evidence="2 3" key="1">
    <citation type="journal article" date="2014" name="PLoS Genet.">
        <title>Phylogenetically driven sequencing of extremely halophilic archaea reveals strategies for static and dynamic osmo-response.</title>
        <authorList>
            <person name="Becker E.A."/>
            <person name="Seitzer P.M."/>
            <person name="Tritt A."/>
            <person name="Larsen D."/>
            <person name="Krusor M."/>
            <person name="Yao A.I."/>
            <person name="Wu D."/>
            <person name="Madern D."/>
            <person name="Eisen J.A."/>
            <person name="Darling A.E."/>
            <person name="Facciotti M.T."/>
        </authorList>
    </citation>
    <scope>NUCLEOTIDE SEQUENCE [LARGE SCALE GENOMIC DNA]</scope>
    <source>
        <strain evidence="2 3">ATCC 29715</strain>
    </source>
</reference>
<protein>
    <submittedName>
        <fullName evidence="2">Uncharacterized protein</fullName>
    </submittedName>
</protein>
<keyword evidence="1" id="KW-1133">Transmembrane helix</keyword>
<proteinExistence type="predicted"/>
<evidence type="ECO:0000256" key="1">
    <source>
        <dbReference type="SAM" id="Phobius"/>
    </source>
</evidence>
<feature type="transmembrane region" description="Helical" evidence="1">
    <location>
        <begin position="12"/>
        <end position="31"/>
    </location>
</feature>